<dbReference type="Gene3D" id="3.40.630.30">
    <property type="match status" value="1"/>
</dbReference>
<dbReference type="GeneID" id="30025637"/>
<evidence type="ECO:0000313" key="2">
    <source>
        <dbReference type="EMBL" id="OAA50727.1"/>
    </source>
</evidence>
<dbReference type="InterPro" id="IPR000182">
    <property type="entry name" value="GNAT_dom"/>
</dbReference>
<dbReference type="InterPro" id="IPR016181">
    <property type="entry name" value="Acyl_CoA_acyltransferase"/>
</dbReference>
<dbReference type="Pfam" id="PF13302">
    <property type="entry name" value="Acetyltransf_3"/>
    <property type="match status" value="1"/>
</dbReference>
<dbReference type="PANTHER" id="PTHR43792:SF1">
    <property type="entry name" value="N-ACETYLTRANSFERASE DOMAIN-CONTAINING PROTEIN"/>
    <property type="match status" value="1"/>
</dbReference>
<evidence type="ECO:0000259" key="1">
    <source>
        <dbReference type="PROSITE" id="PS51186"/>
    </source>
</evidence>
<sequence>MDDFLHSDISTARLLLRPLVRAPEEDPIALERFHTLWSNEQATKWSLRGPSHTLEASKDWMAGTIPLPMPTNRIRIAYLVLYADDDEGFVHPTKIDEKHWKMAGVITLLASNFTLEGEVDAGGPRGPEDPFRAVELGYLFMPEVWGKGVATESVRGVVDAYRRDVEPARRPLCPREVQANVHVLNGASRRVLEKVGFTEVGRFEDMRACLPLVEGHPEARTILHFRMVG</sequence>
<keyword evidence="3" id="KW-1185">Reference proteome</keyword>
<keyword evidence="2" id="KW-0012">Acyltransferase</keyword>
<dbReference type="PROSITE" id="PS51186">
    <property type="entry name" value="GNAT"/>
    <property type="match status" value="1"/>
</dbReference>
<feature type="domain" description="N-acetyltransferase" evidence="1">
    <location>
        <begin position="51"/>
        <end position="219"/>
    </location>
</feature>
<protein>
    <submittedName>
        <fullName evidence="2">Acyl-CoA N-acyltransferase</fullName>
    </submittedName>
</protein>
<reference evidence="2 3" key="1">
    <citation type="journal article" date="2016" name="Genome Biol. Evol.">
        <title>Divergent and convergent evolution of fungal pathogenicity.</title>
        <authorList>
            <person name="Shang Y."/>
            <person name="Xiao G."/>
            <person name="Zheng P."/>
            <person name="Cen K."/>
            <person name="Zhan S."/>
            <person name="Wang C."/>
        </authorList>
    </citation>
    <scope>NUCLEOTIDE SEQUENCE [LARGE SCALE GENOMIC DNA]</scope>
    <source>
        <strain evidence="2 3">ARSEF 2679</strain>
    </source>
</reference>
<comment type="caution">
    <text evidence="2">The sequence shown here is derived from an EMBL/GenBank/DDBJ whole genome shotgun (WGS) entry which is preliminary data.</text>
</comment>
<dbReference type="PANTHER" id="PTHR43792">
    <property type="entry name" value="GNAT FAMILY, PUTATIVE (AFU_ORTHOLOGUE AFUA_3G00765)-RELATED-RELATED"/>
    <property type="match status" value="1"/>
</dbReference>
<organism evidence="2 3">
    <name type="scientific">Cordyceps fumosorosea (strain ARSEF 2679)</name>
    <name type="common">Isaria fumosorosea</name>
    <dbReference type="NCBI Taxonomy" id="1081104"/>
    <lineage>
        <taxon>Eukaryota</taxon>
        <taxon>Fungi</taxon>
        <taxon>Dikarya</taxon>
        <taxon>Ascomycota</taxon>
        <taxon>Pezizomycotina</taxon>
        <taxon>Sordariomycetes</taxon>
        <taxon>Hypocreomycetidae</taxon>
        <taxon>Hypocreales</taxon>
        <taxon>Cordycipitaceae</taxon>
        <taxon>Cordyceps</taxon>
    </lineage>
</organism>
<dbReference type="SUPFAM" id="SSF55729">
    <property type="entry name" value="Acyl-CoA N-acyltransferases (Nat)"/>
    <property type="match status" value="1"/>
</dbReference>
<dbReference type="GO" id="GO:0016747">
    <property type="term" value="F:acyltransferase activity, transferring groups other than amino-acyl groups"/>
    <property type="evidence" value="ECO:0007669"/>
    <property type="project" value="InterPro"/>
</dbReference>
<dbReference type="OrthoDB" id="4072826at2759"/>
<name>A0A167JTD5_CORFA</name>
<gene>
    <name evidence="2" type="ORF">ISF_09345</name>
</gene>
<accession>A0A167JTD5</accession>
<dbReference type="RefSeq" id="XP_018699875.1">
    <property type="nucleotide sequence ID" value="XM_018852948.1"/>
</dbReference>
<evidence type="ECO:0000313" key="3">
    <source>
        <dbReference type="Proteomes" id="UP000076744"/>
    </source>
</evidence>
<dbReference type="Proteomes" id="UP000076744">
    <property type="component" value="Unassembled WGS sequence"/>
</dbReference>
<proteinExistence type="predicted"/>
<keyword evidence="2" id="KW-0808">Transferase</keyword>
<dbReference type="AlphaFoldDB" id="A0A167JTD5"/>
<dbReference type="InterPro" id="IPR051531">
    <property type="entry name" value="N-acetyltransferase"/>
</dbReference>
<dbReference type="EMBL" id="AZHB01000046">
    <property type="protein sequence ID" value="OAA50727.1"/>
    <property type="molecule type" value="Genomic_DNA"/>
</dbReference>